<dbReference type="Pfam" id="PF13186">
    <property type="entry name" value="SPASM"/>
    <property type="match status" value="1"/>
</dbReference>
<dbReference type="GO" id="GO:0003824">
    <property type="term" value="F:catalytic activity"/>
    <property type="evidence" value="ECO:0007669"/>
    <property type="project" value="InterPro"/>
</dbReference>
<dbReference type="CDD" id="cd01335">
    <property type="entry name" value="Radical_SAM"/>
    <property type="match status" value="1"/>
</dbReference>
<evidence type="ECO:0000256" key="2">
    <source>
        <dbReference type="ARBA" id="ARBA00022723"/>
    </source>
</evidence>
<dbReference type="EMBL" id="JANJZL010000002">
    <property type="protein sequence ID" value="MCR2043148.1"/>
    <property type="molecule type" value="Genomic_DNA"/>
</dbReference>
<sequence length="432" mass="50054">MKLTDKMIFDKKDLLINKKNKLVCIYNKKKCKHFILSEEVYDFFEKAVGENITFKEFISYFKNEEDKKYIKRVIDNLIKLEVFYSESLEDKEEKSLTLKSIDNIYITLTKRCNLNCTHCSTSCSNKEKDFLSTEQIKKMVDKIKRLNPKVIILTGGEPLIRSDFKEIVMYIRENLENVFLGLSTNGTLICKNNIDFIVKNFDKVDISIDGVDEETCSITRGKGVFNKVISVVKQLQLKGFSNIHLSMIFGEKNMHLSEEFNELNKKLGTTPIERTFIPEGRGADNVLEYCLEDFKLPVLIPKILESQKNIKSKKISSCACNALKGQIFIDHNGSIYPCPSLMKKEYKVGNIYDKDIILNIQNLEVTKPDICSRLEDIKPYNFEKCKDCDVNIFCWHCPALIDGVKNNDKELNNWCNLMKPLLNKIIWDEDVI</sequence>
<evidence type="ECO:0000313" key="7">
    <source>
        <dbReference type="Proteomes" id="UP001142078"/>
    </source>
</evidence>
<keyword evidence="1" id="KW-0949">S-adenosyl-L-methionine</keyword>
<evidence type="ECO:0000256" key="1">
    <source>
        <dbReference type="ARBA" id="ARBA00022691"/>
    </source>
</evidence>
<dbReference type="PANTHER" id="PTHR11228">
    <property type="entry name" value="RADICAL SAM DOMAIN PROTEIN"/>
    <property type="match status" value="1"/>
</dbReference>
<protein>
    <submittedName>
        <fullName evidence="6">Radical SAM protein</fullName>
    </submittedName>
</protein>
<comment type="caution">
    <text evidence="6">The sequence shown here is derived from an EMBL/GenBank/DDBJ whole genome shotgun (WGS) entry which is preliminary data.</text>
</comment>
<evidence type="ECO:0000256" key="3">
    <source>
        <dbReference type="ARBA" id="ARBA00023004"/>
    </source>
</evidence>
<dbReference type="SMART" id="SM00729">
    <property type="entry name" value="Elp3"/>
    <property type="match status" value="1"/>
</dbReference>
<dbReference type="InterPro" id="IPR006638">
    <property type="entry name" value="Elp3/MiaA/NifB-like_rSAM"/>
</dbReference>
<dbReference type="SFLD" id="SFLDS00029">
    <property type="entry name" value="Radical_SAM"/>
    <property type="match status" value="1"/>
</dbReference>
<reference evidence="6" key="1">
    <citation type="submission" date="2022-07" db="EMBL/GenBank/DDBJ databases">
        <title>Enhanced cultured diversity of the mouse gut microbiota enables custom-made synthetic communities.</title>
        <authorList>
            <person name="Afrizal A."/>
        </authorList>
    </citation>
    <scope>NUCLEOTIDE SEQUENCE</scope>
    <source>
        <strain evidence="6">DSM 29482</strain>
    </source>
</reference>
<feature type="domain" description="Radical SAM core" evidence="5">
    <location>
        <begin position="98"/>
        <end position="314"/>
    </location>
</feature>
<dbReference type="NCBIfam" id="TIGR04085">
    <property type="entry name" value="rSAM_more_4Fe4S"/>
    <property type="match status" value="1"/>
</dbReference>
<dbReference type="GO" id="GO:0046872">
    <property type="term" value="F:metal ion binding"/>
    <property type="evidence" value="ECO:0007669"/>
    <property type="project" value="UniProtKB-KW"/>
</dbReference>
<dbReference type="PANTHER" id="PTHR11228:SF35">
    <property type="entry name" value="MOLYBDENUM COFACTOR BIOSYNTHESIS PROTEIN A-RELATED"/>
    <property type="match status" value="1"/>
</dbReference>
<proteinExistence type="predicted"/>
<evidence type="ECO:0000259" key="5">
    <source>
        <dbReference type="PROSITE" id="PS51918"/>
    </source>
</evidence>
<dbReference type="InterPro" id="IPR013785">
    <property type="entry name" value="Aldolase_TIM"/>
</dbReference>
<organism evidence="6 7">
    <name type="scientific">Anaerosalibacter massiliensis</name>
    <dbReference type="NCBI Taxonomy" id="1347392"/>
    <lineage>
        <taxon>Bacteria</taxon>
        <taxon>Bacillati</taxon>
        <taxon>Bacillota</taxon>
        <taxon>Tissierellia</taxon>
        <taxon>Tissierellales</taxon>
        <taxon>Sporanaerobacteraceae</taxon>
        <taxon>Anaerosalibacter</taxon>
    </lineage>
</organism>
<keyword evidence="4" id="KW-0411">Iron-sulfur</keyword>
<keyword evidence="7" id="KW-1185">Reference proteome</keyword>
<dbReference type="GO" id="GO:0051536">
    <property type="term" value="F:iron-sulfur cluster binding"/>
    <property type="evidence" value="ECO:0007669"/>
    <property type="project" value="UniProtKB-KW"/>
</dbReference>
<evidence type="ECO:0000313" key="6">
    <source>
        <dbReference type="EMBL" id="MCR2043148.1"/>
    </source>
</evidence>
<name>A0A9X2MGL3_9FIRM</name>
<dbReference type="AlphaFoldDB" id="A0A9X2MGL3"/>
<dbReference type="InterPro" id="IPR023885">
    <property type="entry name" value="4Fe4S-binding_SPASM_dom"/>
</dbReference>
<dbReference type="SUPFAM" id="SSF102114">
    <property type="entry name" value="Radical SAM enzymes"/>
    <property type="match status" value="1"/>
</dbReference>
<dbReference type="Gene3D" id="3.20.20.70">
    <property type="entry name" value="Aldolase class I"/>
    <property type="match status" value="1"/>
</dbReference>
<dbReference type="RefSeq" id="WP_222704741.1">
    <property type="nucleotide sequence ID" value="NZ_CABKTM010000016.1"/>
</dbReference>
<dbReference type="Proteomes" id="UP001142078">
    <property type="component" value="Unassembled WGS sequence"/>
</dbReference>
<gene>
    <name evidence="6" type="ORF">NSA23_03355</name>
</gene>
<keyword evidence="2" id="KW-0479">Metal-binding</keyword>
<dbReference type="SFLD" id="SFLDG01386">
    <property type="entry name" value="main_SPASM_domain-containing"/>
    <property type="match status" value="1"/>
</dbReference>
<accession>A0A9X2MGL3</accession>
<dbReference type="InterPro" id="IPR058240">
    <property type="entry name" value="rSAM_sf"/>
</dbReference>
<dbReference type="Pfam" id="PF04055">
    <property type="entry name" value="Radical_SAM"/>
    <property type="match status" value="1"/>
</dbReference>
<evidence type="ECO:0000256" key="4">
    <source>
        <dbReference type="ARBA" id="ARBA00023014"/>
    </source>
</evidence>
<keyword evidence="3" id="KW-0408">Iron</keyword>
<dbReference type="InterPro" id="IPR007197">
    <property type="entry name" value="rSAM"/>
</dbReference>
<dbReference type="SFLD" id="SFLDG01067">
    <property type="entry name" value="SPASM/twitch_domain_containing"/>
    <property type="match status" value="1"/>
</dbReference>
<dbReference type="PROSITE" id="PS51918">
    <property type="entry name" value="RADICAL_SAM"/>
    <property type="match status" value="1"/>
</dbReference>
<dbReference type="InterPro" id="IPR050377">
    <property type="entry name" value="Radical_SAM_PqqE_MftC-like"/>
</dbReference>